<dbReference type="InterPro" id="IPR017927">
    <property type="entry name" value="FAD-bd_FR_type"/>
</dbReference>
<dbReference type="PROSITE" id="PS51384">
    <property type="entry name" value="FAD_FR"/>
    <property type="match status" value="1"/>
</dbReference>
<dbReference type="InterPro" id="IPR013113">
    <property type="entry name" value="SIP_FAD-bd"/>
</dbReference>
<dbReference type="AlphaFoldDB" id="A0A4Q9GVY6"/>
<dbReference type="Pfam" id="PF04954">
    <property type="entry name" value="SIP"/>
    <property type="match status" value="1"/>
</dbReference>
<dbReference type="Gene3D" id="3.40.50.80">
    <property type="entry name" value="Nucleotide-binding domain of ferredoxin-NADP reductase (FNR) module"/>
    <property type="match status" value="1"/>
</dbReference>
<dbReference type="EMBL" id="SISG01000001">
    <property type="protein sequence ID" value="TBN56833.1"/>
    <property type="molecule type" value="Genomic_DNA"/>
</dbReference>
<dbReference type="InterPro" id="IPR007037">
    <property type="entry name" value="SIP_rossman_dom"/>
</dbReference>
<sequence>MLTLVDDTVLVRDDRPAYRPYRATVRRIEELSPAFRRVTFTGDDLEGFGTDALDQRVKIIFPLPGVGLSEVGADDEQLRLQGSWYELWRALPEEARNPFRTYTVRRVDPAAREVDVDFYVHTGASGRPEGPASEWLWAASAGDEVILVGPDARSIHSHVGIDWRPGDATRVLLAGDETAAPAICAILESLPAHVTAHAFIEVPSARDAQPLVSAADTRVSWLARDAGGPDLESTVREWTREHPEYFAAALTSKPQLIAEIDVDTETLWDSPEDSPGEFYAWLAGESAVIKTLRRHLVTETGIDRGRVAFMGYWRLGKSEAFE</sequence>
<dbReference type="SUPFAM" id="SSF63380">
    <property type="entry name" value="Riboflavin synthase domain-like"/>
    <property type="match status" value="1"/>
</dbReference>
<dbReference type="PANTHER" id="PTHR30157">
    <property type="entry name" value="FERRIC REDUCTASE, NADPH-DEPENDENT"/>
    <property type="match status" value="1"/>
</dbReference>
<dbReference type="InterPro" id="IPR039261">
    <property type="entry name" value="FNR_nucleotide-bd"/>
</dbReference>
<dbReference type="Proteomes" id="UP000294194">
    <property type="component" value="Unassembled WGS sequence"/>
</dbReference>
<feature type="domain" description="FAD-binding FR-type" evidence="1">
    <location>
        <begin position="18"/>
        <end position="157"/>
    </location>
</feature>
<accession>A0A4Q9GVY6</accession>
<evidence type="ECO:0000313" key="3">
    <source>
        <dbReference type="Proteomes" id="UP000294194"/>
    </source>
</evidence>
<keyword evidence="3" id="KW-1185">Reference proteome</keyword>
<dbReference type="Gene3D" id="2.40.30.10">
    <property type="entry name" value="Translation factors"/>
    <property type="match status" value="1"/>
</dbReference>
<comment type="caution">
    <text evidence="2">The sequence shown here is derived from an EMBL/GenBank/DDBJ whole genome shotgun (WGS) entry which is preliminary data.</text>
</comment>
<proteinExistence type="predicted"/>
<dbReference type="CDD" id="cd06193">
    <property type="entry name" value="siderophore_interacting"/>
    <property type="match status" value="1"/>
</dbReference>
<gene>
    <name evidence="2" type="ORF">EYE40_05145</name>
</gene>
<dbReference type="InterPro" id="IPR017938">
    <property type="entry name" value="Riboflavin_synthase-like_b-brl"/>
</dbReference>
<name>A0A4Q9GVY6_9MICO</name>
<dbReference type="Pfam" id="PF08021">
    <property type="entry name" value="FAD_binding_9"/>
    <property type="match status" value="1"/>
</dbReference>
<protein>
    <submittedName>
        <fullName evidence="2">Siderophore-interacting protein</fullName>
    </submittedName>
</protein>
<dbReference type="InterPro" id="IPR039374">
    <property type="entry name" value="SIP_fam"/>
</dbReference>
<dbReference type="GO" id="GO:0016491">
    <property type="term" value="F:oxidoreductase activity"/>
    <property type="evidence" value="ECO:0007669"/>
    <property type="project" value="InterPro"/>
</dbReference>
<organism evidence="2 3">
    <name type="scientific">Glaciihabitans arcticus</name>
    <dbReference type="NCBI Taxonomy" id="2668039"/>
    <lineage>
        <taxon>Bacteria</taxon>
        <taxon>Bacillati</taxon>
        <taxon>Actinomycetota</taxon>
        <taxon>Actinomycetes</taxon>
        <taxon>Micrococcales</taxon>
        <taxon>Microbacteriaceae</taxon>
        <taxon>Glaciihabitans</taxon>
    </lineage>
</organism>
<dbReference type="PANTHER" id="PTHR30157:SF0">
    <property type="entry name" value="NADPH-DEPENDENT FERRIC-CHELATE REDUCTASE"/>
    <property type="match status" value="1"/>
</dbReference>
<reference evidence="3" key="1">
    <citation type="submission" date="2019-02" db="EMBL/GenBank/DDBJ databases">
        <title>Glaciihabitans arcticus sp. nov., a psychrotolerant bacterium isolated from polar soil.</title>
        <authorList>
            <person name="Dahal R.H."/>
        </authorList>
    </citation>
    <scope>NUCLEOTIDE SEQUENCE [LARGE SCALE GENOMIC DNA]</scope>
    <source>
        <strain evidence="3">RP-3-7</strain>
    </source>
</reference>
<dbReference type="RefSeq" id="WP_130980943.1">
    <property type="nucleotide sequence ID" value="NZ_SISG01000001.1"/>
</dbReference>
<evidence type="ECO:0000259" key="1">
    <source>
        <dbReference type="PROSITE" id="PS51384"/>
    </source>
</evidence>
<evidence type="ECO:0000313" key="2">
    <source>
        <dbReference type="EMBL" id="TBN56833.1"/>
    </source>
</evidence>